<evidence type="ECO:0000313" key="1">
    <source>
        <dbReference type="EMBL" id="KAI4384304.1"/>
    </source>
</evidence>
<reference evidence="2" key="1">
    <citation type="journal article" date="2023" name="Front. Plant Sci.">
        <title>Chromosomal-level genome assembly of Melastoma candidum provides insights into trichome evolution.</title>
        <authorList>
            <person name="Zhong Y."/>
            <person name="Wu W."/>
            <person name="Sun C."/>
            <person name="Zou P."/>
            <person name="Liu Y."/>
            <person name="Dai S."/>
            <person name="Zhou R."/>
        </authorList>
    </citation>
    <scope>NUCLEOTIDE SEQUENCE [LARGE SCALE GENOMIC DNA]</scope>
</reference>
<dbReference type="Proteomes" id="UP001057402">
    <property type="component" value="Chromosome 2"/>
</dbReference>
<accession>A0ACB9S375</accession>
<evidence type="ECO:0000313" key="2">
    <source>
        <dbReference type="Proteomes" id="UP001057402"/>
    </source>
</evidence>
<comment type="caution">
    <text evidence="1">The sequence shown here is derived from an EMBL/GenBank/DDBJ whole genome shotgun (WGS) entry which is preliminary data.</text>
</comment>
<protein>
    <submittedName>
        <fullName evidence="1">Uncharacterized protein</fullName>
    </submittedName>
</protein>
<name>A0ACB9S375_9MYRT</name>
<proteinExistence type="predicted"/>
<organism evidence="1 2">
    <name type="scientific">Melastoma candidum</name>
    <dbReference type="NCBI Taxonomy" id="119954"/>
    <lineage>
        <taxon>Eukaryota</taxon>
        <taxon>Viridiplantae</taxon>
        <taxon>Streptophyta</taxon>
        <taxon>Embryophyta</taxon>
        <taxon>Tracheophyta</taxon>
        <taxon>Spermatophyta</taxon>
        <taxon>Magnoliopsida</taxon>
        <taxon>eudicotyledons</taxon>
        <taxon>Gunneridae</taxon>
        <taxon>Pentapetalae</taxon>
        <taxon>rosids</taxon>
        <taxon>malvids</taxon>
        <taxon>Myrtales</taxon>
        <taxon>Melastomataceae</taxon>
        <taxon>Melastomatoideae</taxon>
        <taxon>Melastomateae</taxon>
        <taxon>Melastoma</taxon>
    </lineage>
</organism>
<gene>
    <name evidence="1" type="ORF">MLD38_002477</name>
</gene>
<keyword evidence="2" id="KW-1185">Reference proteome</keyword>
<sequence length="103" mass="11662">MAEAEKKIRSVRATTTNTKMEDFSLFWGRAINIRAPPSTNLFFFFFFFLGQSSIPFLPPASPPPAFAFRLSFLLGYKEIFGEDQEDILTCPIVPSSPYSLRKG</sequence>
<dbReference type="EMBL" id="CM042881">
    <property type="protein sequence ID" value="KAI4384304.1"/>
    <property type="molecule type" value="Genomic_DNA"/>
</dbReference>